<dbReference type="InterPro" id="IPR013103">
    <property type="entry name" value="RVT_2"/>
</dbReference>
<comment type="caution">
    <text evidence="2">The sequence shown here is derived from an EMBL/GenBank/DDBJ whole genome shotgun (WGS) entry which is preliminary data.</text>
</comment>
<dbReference type="Proteomes" id="UP000257109">
    <property type="component" value="Unassembled WGS sequence"/>
</dbReference>
<name>A0A371EDY3_MUCPR</name>
<proteinExistence type="predicted"/>
<feature type="non-terminal residue" evidence="2">
    <location>
        <position position="1"/>
    </location>
</feature>
<gene>
    <name evidence="2" type="ORF">CR513_57224</name>
</gene>
<evidence type="ECO:0000313" key="2">
    <source>
        <dbReference type="EMBL" id="RDX64246.1"/>
    </source>
</evidence>
<sequence length="143" mass="16810">MTNDYNLFRDKAKRNIVPPKIFAYTYLIYYALNVEALDSKESENWLEEMTKEMHSVEKKYLNSCLTTKKSKDGGQKARFKVRFVAKGFSQLEGVDFNEIFSLVVNHYFIRILLSIVTQFDLELEQLDVKTAFLHGDLEETIYM</sequence>
<dbReference type="Pfam" id="PF07727">
    <property type="entry name" value="RVT_2"/>
    <property type="match status" value="1"/>
</dbReference>
<accession>A0A371EDY3</accession>
<keyword evidence="3" id="KW-1185">Reference proteome</keyword>
<feature type="domain" description="Reverse transcriptase Ty1/copia-type" evidence="1">
    <location>
        <begin position="66"/>
        <end position="143"/>
    </location>
</feature>
<reference evidence="2" key="1">
    <citation type="submission" date="2018-05" db="EMBL/GenBank/DDBJ databases">
        <title>Draft genome of Mucuna pruriens seed.</title>
        <authorList>
            <person name="Nnadi N.E."/>
            <person name="Vos R."/>
            <person name="Hasami M.H."/>
            <person name="Devisetty U.K."/>
            <person name="Aguiy J.C."/>
        </authorList>
    </citation>
    <scope>NUCLEOTIDE SEQUENCE [LARGE SCALE GENOMIC DNA]</scope>
    <source>
        <strain evidence="2">JCA_2017</strain>
    </source>
</reference>
<dbReference type="OrthoDB" id="1721363at2759"/>
<dbReference type="STRING" id="157652.A0A371EDY3"/>
<dbReference type="AlphaFoldDB" id="A0A371EDY3"/>
<protein>
    <recommendedName>
        <fullName evidence="1">Reverse transcriptase Ty1/copia-type domain-containing protein</fullName>
    </recommendedName>
</protein>
<dbReference type="EMBL" id="QJKJ01014476">
    <property type="protein sequence ID" value="RDX64246.1"/>
    <property type="molecule type" value="Genomic_DNA"/>
</dbReference>
<evidence type="ECO:0000259" key="1">
    <source>
        <dbReference type="Pfam" id="PF07727"/>
    </source>
</evidence>
<organism evidence="2 3">
    <name type="scientific">Mucuna pruriens</name>
    <name type="common">Velvet bean</name>
    <name type="synonym">Dolichos pruriens</name>
    <dbReference type="NCBI Taxonomy" id="157652"/>
    <lineage>
        <taxon>Eukaryota</taxon>
        <taxon>Viridiplantae</taxon>
        <taxon>Streptophyta</taxon>
        <taxon>Embryophyta</taxon>
        <taxon>Tracheophyta</taxon>
        <taxon>Spermatophyta</taxon>
        <taxon>Magnoliopsida</taxon>
        <taxon>eudicotyledons</taxon>
        <taxon>Gunneridae</taxon>
        <taxon>Pentapetalae</taxon>
        <taxon>rosids</taxon>
        <taxon>fabids</taxon>
        <taxon>Fabales</taxon>
        <taxon>Fabaceae</taxon>
        <taxon>Papilionoideae</taxon>
        <taxon>50 kb inversion clade</taxon>
        <taxon>NPAAA clade</taxon>
        <taxon>indigoferoid/millettioid clade</taxon>
        <taxon>Phaseoleae</taxon>
        <taxon>Mucuna</taxon>
    </lineage>
</organism>
<evidence type="ECO:0000313" key="3">
    <source>
        <dbReference type="Proteomes" id="UP000257109"/>
    </source>
</evidence>